<dbReference type="EMBL" id="CM046393">
    <property type="protein sequence ID" value="KAI8553173.1"/>
    <property type="molecule type" value="Genomic_DNA"/>
</dbReference>
<organism evidence="1 2">
    <name type="scientific">Rhododendron molle</name>
    <name type="common">Chinese azalea</name>
    <name type="synonym">Azalea mollis</name>
    <dbReference type="NCBI Taxonomy" id="49168"/>
    <lineage>
        <taxon>Eukaryota</taxon>
        <taxon>Viridiplantae</taxon>
        <taxon>Streptophyta</taxon>
        <taxon>Embryophyta</taxon>
        <taxon>Tracheophyta</taxon>
        <taxon>Spermatophyta</taxon>
        <taxon>Magnoliopsida</taxon>
        <taxon>eudicotyledons</taxon>
        <taxon>Gunneridae</taxon>
        <taxon>Pentapetalae</taxon>
        <taxon>asterids</taxon>
        <taxon>Ericales</taxon>
        <taxon>Ericaceae</taxon>
        <taxon>Ericoideae</taxon>
        <taxon>Rhodoreae</taxon>
        <taxon>Rhododendron</taxon>
    </lineage>
</organism>
<accession>A0ACC0NIJ2</accession>
<sequence>MAGSAISVYALAFWQLLRFFFVLGLVHMAPAQNQTSNATTPPSEVSALNFIFSEWGLSAPSNQWNISGGEPCSGAAIDSTPFVDPNYNPFIKCECDATTCHIVQLKVFSLSVFGVIPDELWTLTYLWNMYVSSTYCSDLRQNYLTGTLSPSIGNLTRMQYLSVGINSLSGQVPKELGKLTDLRSLAFDMNNFSGSLPLELGNLTKLEQLYIASSGISGVIPSTFSSLQNLQTMWASDIDLTGSIPEFIGNLSNLKSLRFQGNSFGGAIPSSFSKLTLMENLRISDLSNGSSSLAFLKDMKSLNVLILRNNNISGVIPSNIGDYRSLSQLFLGNNKLTGPLPAQKSTSLLNVDVSYNELSGSFPSWISQQDLQLNLVANDFTIESSNNRVLPSGWSCLQRNFPCYRNPPIYYNLSIKCGGPQITSRINQIVYERDNEALGPATYYVTGTKRWAVSNVGRFGENNNARYTSNSSSQIADTLDSELFQTARISSGSLRYYGLGLENGYYNVSLQFAEISILNPTNWRSLGRRVFDIYIQGNLVWKDFDIRKEAGGTSFQAVQKEFKAQVSENYLEIHLFWAGKGTCCVPSQGTYGPSVSAIIATPDFVPSVSNKPPTSSKKSKTGLIIGIAVSVGVISFLSVLAFCCFLHQKRRARQNVDEELLGMDARPYTFGYAELKAATEDFNPANKLGEGGFGPVFKGTLNDGRVVAVKQLSVASHQGKSQFFAEIATISAVQHRNLVKLYGCCIEGEKRLLVYEYLENKSLDQALFGKTSLCLNWPIRFHICLGVARGLAYLHEESQPRIVHRDVKASNILLDSDLNSKISDFGLAKLYDDKKTHISTRVAGTIGYLAPEYAMRGQLTEKADVYGFGVVALEIVSGRRNSDSCLEEEMTCLFEWAWHLHKSNHEAELVDANLSEFNEEEVKRVIGVALLCTQTSPQLRPSMSRAVAMLSGDIEVSSVISPPGYMTDWKLDEATGFITTDTPASKDEYSHYSSSTNTSMVTDPDLTPINATRPILQETIEEACTEKGIQQERLESRKYSHQSAIYLENDLHTYPRKVFLKVYALSVFGVIPDELWTLTYLTNLDLRQNYLTGTLSPSIGNLTRMQYLSFGINALSGQVPKELGKLTDLRSLSFSTNNFSGTLPLELGNLTKLEQLYIISSGVSGAIPSTYASLQNLQQVWASDNDLTGSIPEFIGNWSNLKSLRFQGNSFGGVIPSTFSKLTLMENLRIGDISNGSSSLAFLNDMKSLNVLILRNNNISGSIPSNIGDYRSLSQLDLSFNNLTGQIPDSLFNMSSLSYLFLGNNKLTGPLPAQKSTSLLNVDVSYNELSGSFPSWINQQDLQLNLVANNFTIESSNDSVLPSGLSCLQRNFPCYRNSPLYYNLSIKCGGPQITSRINQIVYERDDEALGPATYYVTSTKRWAVSNVGRFGENNNASYTSNSSSQIADALDSELFQTARISAGSLRYYGLGLENGNYNVSLQFAEISILNPPDWRSLGRRIFDIYIQGNLVWKDFDIRKEAGGTSFQAVLMEFQAQVTENYLEIHLFWAGKGTCCVPRQGTYGPSVSAIIATPDFIPTVSNKPPTSSKKNKTGLIVGISVPVGVLCFLSALALCCLVHQKRRPRQNEAEELLGMDARPYTFSYAELRAATEDFNPANKLGEGGFGRVYKGTLNDGRVVAVKQLSVQSHQGKRQFVAEIATISAVQHRNLVKLYGCCIEGDERLLVYEYLENKSLDQALFGKTSLYLSWPIRFDICLGVARGLAYLHEESRLRIVHRDVKASNILLDLDLNSKISDFGLAKLYDDTKTHISTCVAGTVGYLAPEYAMRGLLTEKADVYGFGVVALEIVSGRPNSDSSLEEEKIYLLEWAWHLHESNHEVELVDTNLSEFNEKEVKRVIGVALLCTQTSPQLRPSMSRTVAMLSGDIEVRSVISRPGYLTEWKLDDVTGFITPDTPASKDKYSHYSSSTNTSMVADPDLLPINATRPMLQETIGEGR</sequence>
<name>A0ACC0NIJ2_RHOML</name>
<dbReference type="Proteomes" id="UP001062846">
    <property type="component" value="Chromosome 6"/>
</dbReference>
<reference evidence="1" key="1">
    <citation type="submission" date="2022-02" db="EMBL/GenBank/DDBJ databases">
        <title>Plant Genome Project.</title>
        <authorList>
            <person name="Zhang R.-G."/>
        </authorList>
    </citation>
    <scope>NUCLEOTIDE SEQUENCE</scope>
    <source>
        <strain evidence="1">AT1</strain>
    </source>
</reference>
<proteinExistence type="predicted"/>
<comment type="caution">
    <text evidence="1">The sequence shown here is derived from an EMBL/GenBank/DDBJ whole genome shotgun (WGS) entry which is preliminary data.</text>
</comment>
<gene>
    <name evidence="1" type="ORF">RHMOL_Rhmol06G0323900</name>
</gene>
<protein>
    <submittedName>
        <fullName evidence="1">Uncharacterized protein</fullName>
    </submittedName>
</protein>
<evidence type="ECO:0000313" key="2">
    <source>
        <dbReference type="Proteomes" id="UP001062846"/>
    </source>
</evidence>
<evidence type="ECO:0000313" key="1">
    <source>
        <dbReference type="EMBL" id="KAI8553173.1"/>
    </source>
</evidence>
<keyword evidence="2" id="KW-1185">Reference proteome</keyword>